<comment type="similarity">
    <text evidence="1">Belongs to the glycosyltransferase 32 family.</text>
</comment>
<keyword evidence="2" id="KW-0472">Membrane</keyword>
<feature type="transmembrane region" description="Helical" evidence="2">
    <location>
        <begin position="20"/>
        <end position="39"/>
    </location>
</feature>
<dbReference type="GO" id="GO:0000009">
    <property type="term" value="F:alpha-1,6-mannosyltransferase activity"/>
    <property type="evidence" value="ECO:0007669"/>
    <property type="project" value="InterPro"/>
</dbReference>
<keyword evidence="3" id="KW-0808">Transferase</keyword>
<dbReference type="PANTHER" id="PTHR31834">
    <property type="entry name" value="INITIATION-SPECIFIC ALPHA-1,6-MANNOSYLTRANSFERASE"/>
    <property type="match status" value="1"/>
</dbReference>
<protein>
    <submittedName>
        <fullName evidence="3">Glycosyltransferase, DXD sugar-binding motif</fullName>
    </submittedName>
</protein>
<organism evidence="3">
    <name type="scientific">Phaffia rhodozyma</name>
    <name type="common">Yeast</name>
    <name type="synonym">Xanthophyllomyces dendrorhous</name>
    <dbReference type="NCBI Taxonomy" id="264483"/>
    <lineage>
        <taxon>Eukaryota</taxon>
        <taxon>Fungi</taxon>
        <taxon>Dikarya</taxon>
        <taxon>Basidiomycota</taxon>
        <taxon>Agaricomycotina</taxon>
        <taxon>Tremellomycetes</taxon>
        <taxon>Cystofilobasidiales</taxon>
        <taxon>Mrakiaceae</taxon>
        <taxon>Phaffia</taxon>
    </lineage>
</organism>
<sequence>MVVHSRTPSLTSALPAPSFFRRRVVIVVLCFLTVAYVFYHQLHISPISSSSSSLPLISILPSAGDREPSVSVSELINVVQKELEALQRPYLSQGSWEEDREQLGIKLGESGDDLNLEGYRRRIQKSLKEFFLHENLSPPSMATTTAPTTEALPSLPSGTISSTKMPYWSSLMDQHLYLDRIPEPDALLKQIYTTSYDTRLPDQFKGWKTVNPSWDIRFLSDDALNTWAENEKRIGAVKADLFRYLVLLYRGGVYTDIDTACVRPIEEWGKTDMEDKTAGIFRVVPKLASLWNPNGDKPSKVSVNMKPTVLPPPSLVVSIEHDSLQSDSNWRALTFGRGLQIVQWTLAAAPGHPIMVDAVSSALRTSTKYRKALAASKNGGKDVPFPDILEWTGPALLSDCVFRYLFARYGVTPRQLSGNKHPIRVGDVLILPSRSFQADISEYTTGQQDSVWHGFFGRWKEN</sequence>
<evidence type="ECO:0000256" key="2">
    <source>
        <dbReference type="SAM" id="Phobius"/>
    </source>
</evidence>
<dbReference type="Gene3D" id="3.90.550.20">
    <property type="match status" value="1"/>
</dbReference>
<keyword evidence="2" id="KW-1133">Transmembrane helix</keyword>
<dbReference type="EMBL" id="LN483167">
    <property type="protein sequence ID" value="CDZ97410.1"/>
    <property type="molecule type" value="Genomic_DNA"/>
</dbReference>
<name>A0A0F7SG65_PHARH</name>
<accession>A0A0F7SG65</accession>
<dbReference type="PANTHER" id="PTHR31834:SF1">
    <property type="entry name" value="INITIATION-SPECIFIC ALPHA-1,6-MANNOSYLTRANSFERASE"/>
    <property type="match status" value="1"/>
</dbReference>
<reference evidence="3" key="1">
    <citation type="submission" date="2014-08" db="EMBL/GenBank/DDBJ databases">
        <authorList>
            <person name="Sharma Rahul"/>
            <person name="Thines Marco"/>
        </authorList>
    </citation>
    <scope>NUCLEOTIDE SEQUENCE</scope>
</reference>
<dbReference type="GO" id="GO:0006487">
    <property type="term" value="P:protein N-linked glycosylation"/>
    <property type="evidence" value="ECO:0007669"/>
    <property type="project" value="TreeGrafter"/>
</dbReference>
<evidence type="ECO:0000256" key="1">
    <source>
        <dbReference type="ARBA" id="ARBA00009003"/>
    </source>
</evidence>
<dbReference type="InterPro" id="IPR039367">
    <property type="entry name" value="Och1-like"/>
</dbReference>
<dbReference type="AlphaFoldDB" id="A0A0F7SG65"/>
<evidence type="ECO:0000313" key="3">
    <source>
        <dbReference type="EMBL" id="CDZ97410.1"/>
    </source>
</evidence>
<keyword evidence="2" id="KW-0812">Transmembrane</keyword>
<dbReference type="InterPro" id="IPR007577">
    <property type="entry name" value="GlycoTrfase_DXD_sugar-bd_CS"/>
</dbReference>
<dbReference type="GO" id="GO:0000136">
    <property type="term" value="C:mannan polymerase complex"/>
    <property type="evidence" value="ECO:0007669"/>
    <property type="project" value="TreeGrafter"/>
</dbReference>
<dbReference type="InterPro" id="IPR029044">
    <property type="entry name" value="Nucleotide-diphossugar_trans"/>
</dbReference>
<dbReference type="SUPFAM" id="SSF53448">
    <property type="entry name" value="Nucleotide-diphospho-sugar transferases"/>
    <property type="match status" value="1"/>
</dbReference>
<proteinExistence type="inferred from homology"/>
<dbReference type="Pfam" id="PF04488">
    <property type="entry name" value="Gly_transf_sug"/>
    <property type="match status" value="1"/>
</dbReference>